<organism evidence="2 3">
    <name type="scientific">Rhizopogon vesiculosus</name>
    <dbReference type="NCBI Taxonomy" id="180088"/>
    <lineage>
        <taxon>Eukaryota</taxon>
        <taxon>Fungi</taxon>
        <taxon>Dikarya</taxon>
        <taxon>Basidiomycota</taxon>
        <taxon>Agaricomycotina</taxon>
        <taxon>Agaricomycetes</taxon>
        <taxon>Agaricomycetidae</taxon>
        <taxon>Boletales</taxon>
        <taxon>Suillineae</taxon>
        <taxon>Rhizopogonaceae</taxon>
        <taxon>Rhizopogon</taxon>
    </lineage>
</organism>
<protein>
    <submittedName>
        <fullName evidence="2">Uncharacterized protein</fullName>
    </submittedName>
</protein>
<feature type="transmembrane region" description="Helical" evidence="1">
    <location>
        <begin position="61"/>
        <end position="81"/>
    </location>
</feature>
<feature type="non-terminal residue" evidence="2">
    <location>
        <position position="195"/>
    </location>
</feature>
<keyword evidence="1" id="KW-0812">Transmembrane</keyword>
<accession>A0A1J8PMS4</accession>
<keyword evidence="1" id="KW-1133">Transmembrane helix</keyword>
<comment type="caution">
    <text evidence="2">The sequence shown here is derived from an EMBL/GenBank/DDBJ whole genome shotgun (WGS) entry which is preliminary data.</text>
</comment>
<dbReference type="EMBL" id="LVVM01005769">
    <property type="protein sequence ID" value="OJA09823.1"/>
    <property type="molecule type" value="Genomic_DNA"/>
</dbReference>
<name>A0A1J8PMS4_9AGAM</name>
<gene>
    <name evidence="2" type="ORF">AZE42_12381</name>
</gene>
<dbReference type="AlphaFoldDB" id="A0A1J8PMS4"/>
<evidence type="ECO:0000313" key="2">
    <source>
        <dbReference type="EMBL" id="OJA09823.1"/>
    </source>
</evidence>
<sequence>MSVNKPNSSNDEQPPKNPALVVLFTILCLLSVARPTLDDHWGSKINEEEWEKHKKIVMERLNNTNITAGLVLTSSSIFISTTPPSTSILPYTIRSCYVLNLASFGHALCSLLFGLAIVNIYGAADRIRARDYHSSSDHVLCFWAVVASLLDDSRDRTILGMAATSLSLACVFKRSTGHKIRASNAIVDAPSRTLD</sequence>
<feature type="transmembrane region" description="Helical" evidence="1">
    <location>
        <begin position="101"/>
        <end position="124"/>
    </location>
</feature>
<keyword evidence="1" id="KW-0472">Membrane</keyword>
<proteinExistence type="predicted"/>
<reference evidence="2 3" key="1">
    <citation type="submission" date="2016-03" db="EMBL/GenBank/DDBJ databases">
        <title>Comparative genomics of the ectomycorrhizal sister species Rhizopogon vinicolor and Rhizopogon vesiculosus (Basidiomycota: Boletales) reveals a divergence of the mating type B locus.</title>
        <authorList>
            <person name="Mujic A.B."/>
            <person name="Kuo A."/>
            <person name="Tritt A."/>
            <person name="Lipzen A."/>
            <person name="Chen C."/>
            <person name="Johnson J."/>
            <person name="Sharma A."/>
            <person name="Barry K."/>
            <person name="Grigoriev I.V."/>
            <person name="Spatafora J.W."/>
        </authorList>
    </citation>
    <scope>NUCLEOTIDE SEQUENCE [LARGE SCALE GENOMIC DNA]</scope>
    <source>
        <strain evidence="2 3">AM-OR11-056</strain>
    </source>
</reference>
<evidence type="ECO:0000256" key="1">
    <source>
        <dbReference type="SAM" id="Phobius"/>
    </source>
</evidence>
<dbReference type="OrthoDB" id="2678464at2759"/>
<dbReference type="Proteomes" id="UP000183567">
    <property type="component" value="Unassembled WGS sequence"/>
</dbReference>
<evidence type="ECO:0000313" key="3">
    <source>
        <dbReference type="Proteomes" id="UP000183567"/>
    </source>
</evidence>
<keyword evidence="3" id="KW-1185">Reference proteome</keyword>